<dbReference type="PANTHER" id="PTHR20953">
    <property type="entry name" value="KINASE-RELATED"/>
    <property type="match status" value="1"/>
</dbReference>
<accession>A0A9D1DS25</accession>
<evidence type="ECO:0000259" key="3">
    <source>
        <dbReference type="SMART" id="SM00382"/>
    </source>
</evidence>
<feature type="domain" description="AAA+ ATPase" evidence="3">
    <location>
        <begin position="155"/>
        <end position="302"/>
    </location>
</feature>
<proteinExistence type="predicted"/>
<gene>
    <name evidence="4" type="primary">tadA</name>
    <name evidence="4" type="ORF">IAA54_10225</name>
</gene>
<dbReference type="AlphaFoldDB" id="A0A9D1DS25"/>
<dbReference type="Pfam" id="PF19568">
    <property type="entry name" value="Spore_III_AA"/>
    <property type="match status" value="1"/>
</dbReference>
<keyword evidence="2" id="KW-0067">ATP-binding</keyword>
<evidence type="ECO:0000313" key="4">
    <source>
        <dbReference type="EMBL" id="HIR58034.1"/>
    </source>
</evidence>
<dbReference type="Proteomes" id="UP000886785">
    <property type="component" value="Unassembled WGS sequence"/>
</dbReference>
<comment type="caution">
    <text evidence="4">The sequence shown here is derived from an EMBL/GenBank/DDBJ whole genome shotgun (WGS) entry which is preliminary data.</text>
</comment>
<reference evidence="4" key="2">
    <citation type="journal article" date="2021" name="PeerJ">
        <title>Extensive microbial diversity within the chicken gut microbiome revealed by metagenomics and culture.</title>
        <authorList>
            <person name="Gilroy R."/>
            <person name="Ravi A."/>
            <person name="Getino M."/>
            <person name="Pursley I."/>
            <person name="Horton D.L."/>
            <person name="Alikhan N.F."/>
            <person name="Baker D."/>
            <person name="Gharbi K."/>
            <person name="Hall N."/>
            <person name="Watson M."/>
            <person name="Adriaenssens E.M."/>
            <person name="Foster-Nyarko E."/>
            <person name="Jarju S."/>
            <person name="Secka A."/>
            <person name="Antonio M."/>
            <person name="Oren A."/>
            <person name="Chaudhuri R.R."/>
            <person name="La Ragione R."/>
            <person name="Hildebrand F."/>
            <person name="Pallen M.J."/>
        </authorList>
    </citation>
    <scope>NUCLEOTIDE SEQUENCE</scope>
    <source>
        <strain evidence="4">ChiSjej1B19-7085</strain>
    </source>
</reference>
<evidence type="ECO:0000313" key="5">
    <source>
        <dbReference type="Proteomes" id="UP000886785"/>
    </source>
</evidence>
<dbReference type="InterPro" id="IPR003593">
    <property type="entry name" value="AAA+_ATPase"/>
</dbReference>
<sequence length="338" mass="35990">MDRKRNTFDSAADVTGERLSRYLRALPQALKNQIQEIRLRSDRPVCLCTGTGVLFLHKEGIPGRTANSESLAVFREEIEEIFRRVCRYSVYSHQNEIKNGYVTILGGHRVGICGTMVYSGGEISGIREISSLNIRIAREIKGCADTLIGRIGGELTGGLLIAGPPACGKTTLLRDLARQLSEGICGDTRKVVVIDERGEIAASCGGVPQNDLGPCCDVLDGCTKGDGILQAVRSLSPDFIICDELGGEQDAASVTEGLNAGAAVVATIHAGNPRELLGRRQARRLLETGAFRTVVFLEGRSGPGRIREIWKAGDLLAEMDGSDPAAGGVRDGGVCGIA</sequence>
<name>A0A9D1DS25_9FIRM</name>
<reference evidence="4" key="1">
    <citation type="submission" date="2020-10" db="EMBL/GenBank/DDBJ databases">
        <authorList>
            <person name="Gilroy R."/>
        </authorList>
    </citation>
    <scope>NUCLEOTIDE SEQUENCE</scope>
    <source>
        <strain evidence="4">ChiSjej1B19-7085</strain>
    </source>
</reference>
<dbReference type="GO" id="GO:0005524">
    <property type="term" value="F:ATP binding"/>
    <property type="evidence" value="ECO:0007669"/>
    <property type="project" value="UniProtKB-KW"/>
</dbReference>
<dbReference type="InterPro" id="IPR045735">
    <property type="entry name" value="Spore_III_AA_AAA+_ATPase"/>
</dbReference>
<dbReference type="PANTHER" id="PTHR20953:SF3">
    <property type="entry name" value="P-LOOP CONTAINING NUCLEOSIDE TRIPHOSPHATE HYDROLASES SUPERFAMILY PROTEIN"/>
    <property type="match status" value="1"/>
</dbReference>
<dbReference type="SMART" id="SM00382">
    <property type="entry name" value="AAA"/>
    <property type="match status" value="1"/>
</dbReference>
<dbReference type="InterPro" id="IPR027417">
    <property type="entry name" value="P-loop_NTPase"/>
</dbReference>
<dbReference type="SUPFAM" id="SSF52540">
    <property type="entry name" value="P-loop containing nucleoside triphosphate hydrolases"/>
    <property type="match status" value="1"/>
</dbReference>
<dbReference type="EMBL" id="DVHF01000128">
    <property type="protein sequence ID" value="HIR58034.1"/>
    <property type="molecule type" value="Genomic_DNA"/>
</dbReference>
<dbReference type="Gene3D" id="3.40.50.300">
    <property type="entry name" value="P-loop containing nucleotide triphosphate hydrolases"/>
    <property type="match status" value="1"/>
</dbReference>
<evidence type="ECO:0000256" key="1">
    <source>
        <dbReference type="ARBA" id="ARBA00022741"/>
    </source>
</evidence>
<organism evidence="4 5">
    <name type="scientific">Candidatus Gallacutalibacter pullicola</name>
    <dbReference type="NCBI Taxonomy" id="2840830"/>
    <lineage>
        <taxon>Bacteria</taxon>
        <taxon>Bacillati</taxon>
        <taxon>Bacillota</taxon>
        <taxon>Clostridia</taxon>
        <taxon>Eubacteriales</taxon>
        <taxon>Candidatus Gallacutalibacter</taxon>
    </lineage>
</organism>
<keyword evidence="1" id="KW-0547">Nucleotide-binding</keyword>
<evidence type="ECO:0000256" key="2">
    <source>
        <dbReference type="ARBA" id="ARBA00022840"/>
    </source>
</evidence>
<protein>
    <submittedName>
        <fullName evidence="4">Flp pilus assembly complex ATPase component TadA</fullName>
    </submittedName>
</protein>